<sequence>MAGDPPAGVIKIMGGKEIETFADLRTVSSYQGNNRLRRLYMINNYTDRTKIRENPEIYISSSRAINVVNCDTYERAVFERIYFSQPYALGEVVAKTGEVGQWASFPKASMMGVLADMVCQIDPARLKTEPPKERRTPLLDI</sequence>
<protein>
    <submittedName>
        <fullName evidence="2">Surface-adhesin E family protein</fullName>
    </submittedName>
</protein>
<evidence type="ECO:0000313" key="3">
    <source>
        <dbReference type="Proteomes" id="UP001203069"/>
    </source>
</evidence>
<gene>
    <name evidence="2" type="ORF">MFP26_12250</name>
</gene>
<accession>A0ABT0MUB4</accession>
<feature type="domain" description="Surface-adhesin protein E-like" evidence="1">
    <location>
        <begin position="12"/>
        <end position="120"/>
    </location>
</feature>
<keyword evidence="3" id="KW-1185">Reference proteome</keyword>
<dbReference type="InterPro" id="IPR043088">
    <property type="entry name" value="Adhesin_E"/>
</dbReference>
<name>A0ABT0MUB4_9GAMM</name>
<proteinExistence type="predicted"/>
<dbReference type="EMBL" id="JAKPBZ010000111">
    <property type="protein sequence ID" value="MCL2893454.1"/>
    <property type="molecule type" value="Genomic_DNA"/>
</dbReference>
<reference evidence="2 3" key="1">
    <citation type="submission" date="2022-02" db="EMBL/GenBank/DDBJ databases">
        <title>Description of Brenneria tiliae sp. nov. isolated from symptomatic Tilia x moltkei and Tilia x europaea trees in the UK.</title>
        <authorList>
            <person name="Kile H."/>
        </authorList>
    </citation>
    <scope>NUCLEOTIDE SEQUENCE [LARGE SCALE GENOMIC DNA]</scope>
    <source>
        <strain evidence="2 3">MC1SB4.1</strain>
    </source>
</reference>
<comment type="caution">
    <text evidence="2">The sequence shown here is derived from an EMBL/GenBank/DDBJ whole genome shotgun (WGS) entry which is preliminary data.</text>
</comment>
<organism evidence="2 3">
    <name type="scientific">Brenneria tiliae</name>
    <dbReference type="NCBI Taxonomy" id="2914984"/>
    <lineage>
        <taxon>Bacteria</taxon>
        <taxon>Pseudomonadati</taxon>
        <taxon>Pseudomonadota</taxon>
        <taxon>Gammaproteobacteria</taxon>
        <taxon>Enterobacterales</taxon>
        <taxon>Pectobacteriaceae</taxon>
        <taxon>Brenneria</taxon>
    </lineage>
</organism>
<dbReference type="Pfam" id="PF16747">
    <property type="entry name" value="Adhesin_E"/>
    <property type="match status" value="1"/>
</dbReference>
<evidence type="ECO:0000313" key="2">
    <source>
        <dbReference type="EMBL" id="MCL2893454.1"/>
    </source>
</evidence>
<dbReference type="Proteomes" id="UP001203069">
    <property type="component" value="Unassembled WGS sequence"/>
</dbReference>
<evidence type="ECO:0000259" key="1">
    <source>
        <dbReference type="Pfam" id="PF16747"/>
    </source>
</evidence>
<dbReference type="InterPro" id="IPR031939">
    <property type="entry name" value="Adhesin_E-like"/>
</dbReference>
<dbReference type="Gene3D" id="2.40.128.710">
    <property type="entry name" value="Surface-adhesin protein E"/>
    <property type="match status" value="1"/>
</dbReference>